<comment type="caution">
    <text evidence="7">The sequence shown here is derived from an EMBL/GenBank/DDBJ whole genome shotgun (WGS) entry which is preliminary data.</text>
</comment>
<evidence type="ECO:0000313" key="8">
    <source>
        <dbReference type="Proteomes" id="UP001177140"/>
    </source>
</evidence>
<dbReference type="AlphaFoldDB" id="A0AA41SA95"/>
<comment type="cofactor">
    <cofactor evidence="1">
        <name>FMN</name>
        <dbReference type="ChEBI" id="CHEBI:58210"/>
    </cofactor>
</comment>
<evidence type="ECO:0000256" key="4">
    <source>
        <dbReference type="ARBA" id="ARBA00022643"/>
    </source>
</evidence>
<gene>
    <name evidence="7" type="ORF">MKW94_019454</name>
</gene>
<dbReference type="EMBL" id="JAJJMA010112637">
    <property type="protein sequence ID" value="MCL7031481.1"/>
    <property type="molecule type" value="Genomic_DNA"/>
</dbReference>
<proteinExistence type="inferred from homology"/>
<dbReference type="GO" id="GO:0016491">
    <property type="term" value="F:oxidoreductase activity"/>
    <property type="evidence" value="ECO:0007669"/>
    <property type="project" value="InterPro"/>
</dbReference>
<dbReference type="InterPro" id="IPR001155">
    <property type="entry name" value="OxRdtase_FMN_N"/>
</dbReference>
<dbReference type="Proteomes" id="UP001177140">
    <property type="component" value="Unassembled WGS sequence"/>
</dbReference>
<keyword evidence="4" id="KW-0288">FMN</keyword>
<reference evidence="7" key="1">
    <citation type="submission" date="2022-03" db="EMBL/GenBank/DDBJ databases">
        <title>A functionally conserved STORR gene fusion in Papaver species that diverged 16.8 million years ago.</title>
        <authorList>
            <person name="Catania T."/>
        </authorList>
    </citation>
    <scope>NUCLEOTIDE SEQUENCE</scope>
    <source>
        <strain evidence="7">S-191538</strain>
    </source>
</reference>
<sequence>MRKHLMSPYKMGRFQLSHRVVLAPLGRLRSKNYLAQPHAILYYSQRTTNGGFLISEATLISGTGIGYTTTPGIWTMEQVEAWKPIVKAIHEKGGIFFCQLWHPGRVLDDAGIFLYIVVLLI</sequence>
<dbReference type="PANTHER" id="PTHR22893">
    <property type="entry name" value="NADH OXIDOREDUCTASE-RELATED"/>
    <property type="match status" value="1"/>
</dbReference>
<keyword evidence="3" id="KW-0285">Flavoprotein</keyword>
<keyword evidence="5" id="KW-0521">NADP</keyword>
<evidence type="ECO:0000259" key="6">
    <source>
        <dbReference type="Pfam" id="PF00724"/>
    </source>
</evidence>
<organism evidence="7 8">
    <name type="scientific">Papaver nudicaule</name>
    <name type="common">Iceland poppy</name>
    <dbReference type="NCBI Taxonomy" id="74823"/>
    <lineage>
        <taxon>Eukaryota</taxon>
        <taxon>Viridiplantae</taxon>
        <taxon>Streptophyta</taxon>
        <taxon>Embryophyta</taxon>
        <taxon>Tracheophyta</taxon>
        <taxon>Spermatophyta</taxon>
        <taxon>Magnoliopsida</taxon>
        <taxon>Ranunculales</taxon>
        <taxon>Papaveraceae</taxon>
        <taxon>Papaveroideae</taxon>
        <taxon>Papaver</taxon>
    </lineage>
</organism>
<keyword evidence="8" id="KW-1185">Reference proteome</keyword>
<dbReference type="SUPFAM" id="SSF51395">
    <property type="entry name" value="FMN-linked oxidoreductases"/>
    <property type="match status" value="1"/>
</dbReference>
<dbReference type="InterPro" id="IPR045247">
    <property type="entry name" value="Oye-like"/>
</dbReference>
<evidence type="ECO:0000256" key="3">
    <source>
        <dbReference type="ARBA" id="ARBA00022630"/>
    </source>
</evidence>
<dbReference type="Gene3D" id="3.20.20.70">
    <property type="entry name" value="Aldolase class I"/>
    <property type="match status" value="1"/>
</dbReference>
<dbReference type="GO" id="GO:0010181">
    <property type="term" value="F:FMN binding"/>
    <property type="evidence" value="ECO:0007669"/>
    <property type="project" value="InterPro"/>
</dbReference>
<evidence type="ECO:0000256" key="5">
    <source>
        <dbReference type="ARBA" id="ARBA00022857"/>
    </source>
</evidence>
<accession>A0AA41SA95</accession>
<evidence type="ECO:0000256" key="1">
    <source>
        <dbReference type="ARBA" id="ARBA00001917"/>
    </source>
</evidence>
<dbReference type="InterPro" id="IPR013785">
    <property type="entry name" value="Aldolase_TIM"/>
</dbReference>
<name>A0AA41SA95_PAPNU</name>
<comment type="similarity">
    <text evidence="2">Belongs to the NADH:flavin oxidoreductase/NADH oxidase family.</text>
</comment>
<protein>
    <recommendedName>
        <fullName evidence="6">NADH:flavin oxidoreductase/NADH oxidase N-terminal domain-containing protein</fullName>
    </recommendedName>
</protein>
<dbReference type="PANTHER" id="PTHR22893:SF91">
    <property type="entry name" value="NADPH DEHYDROGENASE 2-RELATED"/>
    <property type="match status" value="1"/>
</dbReference>
<evidence type="ECO:0000256" key="2">
    <source>
        <dbReference type="ARBA" id="ARBA00005979"/>
    </source>
</evidence>
<feature type="domain" description="NADH:flavin oxidoreductase/NADH oxidase N-terminal" evidence="6">
    <location>
        <begin position="5"/>
        <end position="107"/>
    </location>
</feature>
<dbReference type="Pfam" id="PF00724">
    <property type="entry name" value="Oxidored_FMN"/>
    <property type="match status" value="1"/>
</dbReference>
<evidence type="ECO:0000313" key="7">
    <source>
        <dbReference type="EMBL" id="MCL7031481.1"/>
    </source>
</evidence>